<protein>
    <submittedName>
        <fullName evidence="2">Trimethylamine N-oxide reductase system protein TorE</fullName>
        <ecNumber evidence="2">1.7.2.3</ecNumber>
    </submittedName>
</protein>
<name>A0ABT4YPY5_9VIBR</name>
<keyword evidence="2" id="KW-0560">Oxidoreductase</keyword>
<dbReference type="GO" id="GO:0050626">
    <property type="term" value="F:trimethylamine-N-oxide reductase (cytochrome c) activity"/>
    <property type="evidence" value="ECO:0007669"/>
    <property type="project" value="UniProtKB-EC"/>
</dbReference>
<keyword evidence="3" id="KW-1185">Reference proteome</keyword>
<organism evidence="2 3">
    <name type="scientific">Vibrio algarum</name>
    <dbReference type="NCBI Taxonomy" id="3020714"/>
    <lineage>
        <taxon>Bacteria</taxon>
        <taxon>Pseudomonadati</taxon>
        <taxon>Pseudomonadota</taxon>
        <taxon>Gammaproteobacteria</taxon>
        <taxon>Vibrionales</taxon>
        <taxon>Vibrionaceae</taxon>
        <taxon>Vibrio</taxon>
    </lineage>
</organism>
<sequence>MKNVNKSMDAETRSLEWKSFLIISVVLFPVLSVAMVGGYGFLIWFMQVFFMGPPGIHG</sequence>
<reference evidence="2 3" key="1">
    <citation type="submission" date="2023-01" db="EMBL/GenBank/DDBJ databases">
        <title>Vibrio sp. KJ40-1 sp.nov, isolated from marine algae.</title>
        <authorList>
            <person name="Butt M."/>
            <person name="Kim J.M.J."/>
            <person name="Jeon C.O.C."/>
        </authorList>
    </citation>
    <scope>NUCLEOTIDE SEQUENCE [LARGE SCALE GENOMIC DNA]</scope>
    <source>
        <strain evidence="2 3">KJ40-1</strain>
    </source>
</reference>
<evidence type="ECO:0000313" key="3">
    <source>
        <dbReference type="Proteomes" id="UP001210678"/>
    </source>
</evidence>
<gene>
    <name evidence="2" type="primary">torE</name>
    <name evidence="2" type="ORF">PGX00_08095</name>
</gene>
<evidence type="ECO:0000256" key="1">
    <source>
        <dbReference type="SAM" id="Phobius"/>
    </source>
</evidence>
<dbReference type="Proteomes" id="UP001210678">
    <property type="component" value="Unassembled WGS sequence"/>
</dbReference>
<dbReference type="EC" id="1.7.2.3" evidence="2"/>
<proteinExistence type="predicted"/>
<dbReference type="EMBL" id="JAQLOI010000001">
    <property type="protein sequence ID" value="MDB1123626.1"/>
    <property type="molecule type" value="Genomic_DNA"/>
</dbReference>
<dbReference type="Pfam" id="PF06796">
    <property type="entry name" value="NapE"/>
    <property type="match status" value="1"/>
</dbReference>
<keyword evidence="1" id="KW-1133">Transmembrane helix</keyword>
<accession>A0ABT4YPY5</accession>
<dbReference type="InterPro" id="IPR010649">
    <property type="entry name" value="NapE_TorE"/>
</dbReference>
<comment type="caution">
    <text evidence="2">The sequence shown here is derived from an EMBL/GenBank/DDBJ whole genome shotgun (WGS) entry which is preliminary data.</text>
</comment>
<evidence type="ECO:0000313" key="2">
    <source>
        <dbReference type="EMBL" id="MDB1123626.1"/>
    </source>
</evidence>
<keyword evidence="1" id="KW-0812">Transmembrane</keyword>
<keyword evidence="1" id="KW-0472">Membrane</keyword>
<dbReference type="RefSeq" id="WP_272135120.1">
    <property type="nucleotide sequence ID" value="NZ_JAQLOI010000001.1"/>
</dbReference>
<dbReference type="InterPro" id="IPR014316">
    <property type="entry name" value="TMAO_TorE"/>
</dbReference>
<dbReference type="NCBIfam" id="TIGR02972">
    <property type="entry name" value="TMAO_torE"/>
    <property type="match status" value="1"/>
</dbReference>
<feature type="transmembrane region" description="Helical" evidence="1">
    <location>
        <begin position="20"/>
        <end position="45"/>
    </location>
</feature>